<dbReference type="InterPro" id="IPR017689">
    <property type="entry name" value="BamD"/>
</dbReference>
<dbReference type="SMART" id="SM00028">
    <property type="entry name" value="TPR"/>
    <property type="match status" value="3"/>
</dbReference>
<feature type="repeat" description="TPR" evidence="6">
    <location>
        <begin position="158"/>
        <end position="191"/>
    </location>
</feature>
<dbReference type="PROSITE" id="PS50005">
    <property type="entry name" value="TPR"/>
    <property type="match status" value="2"/>
</dbReference>
<dbReference type="Proteomes" id="UP000242219">
    <property type="component" value="Unassembled WGS sequence"/>
</dbReference>
<dbReference type="Gene3D" id="1.25.40.10">
    <property type="entry name" value="Tetratricopeptide repeat domain"/>
    <property type="match status" value="2"/>
</dbReference>
<evidence type="ECO:0000259" key="7">
    <source>
        <dbReference type="Pfam" id="PF13525"/>
    </source>
</evidence>
<dbReference type="AlphaFoldDB" id="A0A1V6M0A6"/>
<evidence type="ECO:0000256" key="4">
    <source>
        <dbReference type="ARBA" id="ARBA00023136"/>
    </source>
</evidence>
<evidence type="ECO:0000256" key="6">
    <source>
        <dbReference type="PROSITE-ProRule" id="PRU00339"/>
    </source>
</evidence>
<dbReference type="PANTHER" id="PTHR44943">
    <property type="entry name" value="CELLULOSE SYNTHASE OPERON PROTEIN C"/>
    <property type="match status" value="1"/>
</dbReference>
<reference evidence="8 9" key="1">
    <citation type="journal article" date="2016" name="Genome Announc.">
        <title>Draft Genome Sequence of the Anaerobic Ammonium-Oxidizing Bacterium 'Candidatus Brocadia sp. 40'.</title>
        <authorList>
            <person name="Ali M."/>
            <person name="Haroon M.F."/>
            <person name="Narita Y."/>
            <person name="Zhang L."/>
            <person name="Rangel Shaw D."/>
            <person name="Okabe S."/>
            <person name="Saikaly P.E."/>
        </authorList>
    </citation>
    <scope>NUCLEOTIDE SEQUENCE [LARGE SCALE GENOMIC DNA]</scope>
    <source>
        <strain evidence="8 9">40</strain>
    </source>
</reference>
<keyword evidence="4" id="KW-0472">Membrane</keyword>
<comment type="caution">
    <text evidence="8">The sequence shown here is derived from an EMBL/GenBank/DDBJ whole genome shotgun (WGS) entry which is preliminary data.</text>
</comment>
<dbReference type="EMBL" id="MJUW02000074">
    <property type="protein sequence ID" value="OQD45797.1"/>
    <property type="molecule type" value="Genomic_DNA"/>
</dbReference>
<dbReference type="InterPro" id="IPR011990">
    <property type="entry name" value="TPR-like_helical_dom_sf"/>
</dbReference>
<evidence type="ECO:0000313" key="8">
    <source>
        <dbReference type="EMBL" id="OQD45797.1"/>
    </source>
</evidence>
<feature type="repeat" description="TPR" evidence="6">
    <location>
        <begin position="82"/>
        <end position="115"/>
    </location>
</feature>
<dbReference type="Pfam" id="PF13525">
    <property type="entry name" value="YfiO"/>
    <property type="match status" value="2"/>
</dbReference>
<feature type="domain" description="Outer membrane lipoprotein BamD-like" evidence="7">
    <location>
        <begin position="136"/>
        <end position="293"/>
    </location>
</feature>
<name>A0A1V6M0A6_9BACT</name>
<organism evidence="8 9">
    <name type="scientific">Candidatus Brocadia sapporoensis</name>
    <dbReference type="NCBI Taxonomy" id="392547"/>
    <lineage>
        <taxon>Bacteria</taxon>
        <taxon>Pseudomonadati</taxon>
        <taxon>Planctomycetota</taxon>
        <taxon>Candidatus Brocadiia</taxon>
        <taxon>Candidatus Brocadiales</taxon>
        <taxon>Candidatus Brocadiaceae</taxon>
        <taxon>Candidatus Brocadia</taxon>
    </lineage>
</organism>
<proteinExistence type="predicted"/>
<keyword evidence="3 6" id="KW-0802">TPR repeat</keyword>
<dbReference type="SUPFAM" id="SSF48452">
    <property type="entry name" value="TPR-like"/>
    <property type="match status" value="1"/>
</dbReference>
<accession>A0A1V6M0A6</accession>
<gene>
    <name evidence="8" type="ORF">BIY37_06655</name>
</gene>
<dbReference type="InterPro" id="IPR019734">
    <property type="entry name" value="TPR_rpt"/>
</dbReference>
<dbReference type="NCBIfam" id="TIGR03302">
    <property type="entry name" value="OM_YfiO"/>
    <property type="match status" value="1"/>
</dbReference>
<evidence type="ECO:0000256" key="1">
    <source>
        <dbReference type="ARBA" id="ARBA00022729"/>
    </source>
</evidence>
<keyword evidence="2" id="KW-0677">Repeat</keyword>
<dbReference type="PANTHER" id="PTHR44943:SF8">
    <property type="entry name" value="TPR REPEAT-CONTAINING PROTEIN MJ0263"/>
    <property type="match status" value="1"/>
</dbReference>
<evidence type="ECO:0000256" key="5">
    <source>
        <dbReference type="ARBA" id="ARBA00023237"/>
    </source>
</evidence>
<evidence type="ECO:0000256" key="3">
    <source>
        <dbReference type="ARBA" id="ARBA00022803"/>
    </source>
</evidence>
<protein>
    <recommendedName>
        <fullName evidence="7">Outer membrane lipoprotein BamD-like domain-containing protein</fullName>
    </recommendedName>
</protein>
<keyword evidence="5" id="KW-0998">Cell outer membrane</keyword>
<dbReference type="InterPro" id="IPR051685">
    <property type="entry name" value="Ycf3/AcsC/BcsC/TPR_MFPF"/>
</dbReference>
<dbReference type="RefSeq" id="WP_080324905.1">
    <property type="nucleotide sequence ID" value="NZ_MJUW02000074.1"/>
</dbReference>
<keyword evidence="9" id="KW-1185">Reference proteome</keyword>
<dbReference type="InterPro" id="IPR039565">
    <property type="entry name" value="BamD-like"/>
</dbReference>
<evidence type="ECO:0000313" key="9">
    <source>
        <dbReference type="Proteomes" id="UP000242219"/>
    </source>
</evidence>
<keyword evidence="1" id="KW-0732">Signal</keyword>
<feature type="domain" description="Outer membrane lipoprotein BamD-like" evidence="7">
    <location>
        <begin position="46"/>
        <end position="121"/>
    </location>
</feature>
<evidence type="ECO:0000256" key="2">
    <source>
        <dbReference type="ARBA" id="ARBA00022737"/>
    </source>
</evidence>
<sequence>MIPLKYVLLLMCGLFCLAVTPAYGKWIWSRETGWMESPSTAITSLEQRYKYALSLLVEQKYTVAIKEFESIIRDAAQSEYAEVSQINIGRAYYLNNDFKQALKTYEKVLEKYPGTKRTEEILEREYQVGIAQMETNEEGAISAFEKIIEKHPLGPVASDAQVKIADCYFKLGQYEEALDAYEKFLENYPKSEWVSYVQYQIPLSKVYHEKQQERNYGLLVSAREGFEEYLVSNPRGMHIEDAKKMIQEIRIIEAEREYNIGEFYLRKKKPVSAAMYFEYVKTDFPDTIWAERANEKIEFLRMIEAIK</sequence>
<dbReference type="PROSITE" id="PS50293">
    <property type="entry name" value="TPR_REGION"/>
    <property type="match status" value="1"/>
</dbReference>